<feature type="non-terminal residue" evidence="3">
    <location>
        <position position="1"/>
    </location>
</feature>
<evidence type="ECO:0000259" key="2">
    <source>
        <dbReference type="Pfam" id="PF20253"/>
    </source>
</evidence>
<dbReference type="PANTHER" id="PTHR38795">
    <property type="entry name" value="DUF6604 DOMAIN-CONTAINING PROTEIN"/>
    <property type="match status" value="1"/>
</dbReference>
<dbReference type="EMBL" id="GG698901">
    <property type="protein sequence ID" value="EEU43804.1"/>
    <property type="molecule type" value="Genomic_DNA"/>
</dbReference>
<feature type="region of interest" description="Disordered" evidence="1">
    <location>
        <begin position="1"/>
        <end position="40"/>
    </location>
</feature>
<dbReference type="PANTHER" id="PTHR38795:SF1">
    <property type="entry name" value="DUF6604 DOMAIN-CONTAINING PROTEIN"/>
    <property type="match status" value="1"/>
</dbReference>
<feature type="domain" description="DUF6604" evidence="2">
    <location>
        <begin position="5"/>
        <end position="249"/>
    </location>
</feature>
<dbReference type="InterPro" id="IPR046539">
    <property type="entry name" value="DUF6604"/>
</dbReference>
<evidence type="ECO:0000313" key="4">
    <source>
        <dbReference type="Proteomes" id="UP000005206"/>
    </source>
</evidence>
<sequence>NTACPQQQQQPVKTGRLKGKARIAAKKNKGNGTAKTTPETTPVPRYIISIKDFISLAEYISASKIPALSVPEVFFDTLHRVISVRSSFSAELSRHGAKPDIESDAKHSYFVGILEKVREVLKPFKPPTASSSSDEVSTLTNQFDALEVYEPSQDFLDAPDIARPQAAGQEAIIYEADPSPTLEEAIIAFSMMCKDLAEIRDFISGIWSSFVSQDDESDDELNDQDPAVMAVVTNTGIEFAANIIEDMVPIFKEYGGSFALCQRYMARILDQQGESPEEFGTRMGEPSSQDDHYDLGNYCYFYVGSILQTFALVPWQGGAGLYPEGHFGIYDPESDWESKTGTQKFEEDVIIIGELFMEALALVHHVSGYPISDEFIRGVQQFKETNEIPFSLVFATQVNLDIHHAVRGYAESSVPTLLQRLSTMNGPLQATIRRHRNLKSPHWSPSDEKWLQETAESIEQFLKDPLHEVKTLLAGRDLKAQELVEATEKHRLLRRSPILAGLALYHYRAEVYEVSLAVTNAWGSIILPAHLYNAASKEGYSDCFWPDMELLFDILGEEQFFVGGRPDNTADYVTRFMLQIGVSASVFTNRRRRSKKLDIDDFSRAGTRFLKPRAPIHSSLRDRYQRNMSRMNWSPESIEEILSRSEIGASAKSMKPGAAKAARIPLTKLLACLGEAMELEVHELAFPYMLMHATNWAFLSVLKSKYDPLLRASFGPAYMQHEWQLPLLVGHILALADGVNGGNDTVLEWAGGGFDVLADFDKGTGYVAIDQMLKLCGREFEAPREELARLVFGSGPEEDDEEDSDFDPDC</sequence>
<dbReference type="InParanoid" id="C7YVJ3"/>
<protein>
    <recommendedName>
        <fullName evidence="2">DUF6604 domain-containing protein</fullName>
    </recommendedName>
</protein>
<dbReference type="OMA" id="PVAQMFK"/>
<dbReference type="KEGG" id="nhe:NECHADRAFT_30210"/>
<dbReference type="OrthoDB" id="5238236at2759"/>
<dbReference type="VEuPathDB" id="FungiDB:NECHADRAFT_30210"/>
<evidence type="ECO:0000256" key="1">
    <source>
        <dbReference type="SAM" id="MobiDB-lite"/>
    </source>
</evidence>
<feature type="compositionally biased region" description="Basic residues" evidence="1">
    <location>
        <begin position="15"/>
        <end position="29"/>
    </location>
</feature>
<accession>C7YVJ3</accession>
<dbReference type="eggNOG" id="ENOG502RZSK">
    <property type="taxonomic scope" value="Eukaryota"/>
</dbReference>
<dbReference type="Proteomes" id="UP000005206">
    <property type="component" value="Chromosome 1"/>
</dbReference>
<reference evidence="3 4" key="1">
    <citation type="journal article" date="2009" name="PLoS Genet.">
        <title>The genome of Nectria haematococca: contribution of supernumerary chromosomes to gene expansion.</title>
        <authorList>
            <person name="Coleman J.J."/>
            <person name="Rounsley S.D."/>
            <person name="Rodriguez-Carres M."/>
            <person name="Kuo A."/>
            <person name="Wasmann C.C."/>
            <person name="Grimwood J."/>
            <person name="Schmutz J."/>
            <person name="Taga M."/>
            <person name="White G.J."/>
            <person name="Zhou S."/>
            <person name="Schwartz D.C."/>
            <person name="Freitag M."/>
            <person name="Ma L.J."/>
            <person name="Danchin E.G."/>
            <person name="Henrissat B."/>
            <person name="Coutinho P.M."/>
            <person name="Nelson D.R."/>
            <person name="Straney D."/>
            <person name="Napoli C.A."/>
            <person name="Barker B.M."/>
            <person name="Gribskov M."/>
            <person name="Rep M."/>
            <person name="Kroken S."/>
            <person name="Molnar I."/>
            <person name="Rensing C."/>
            <person name="Kennell J.C."/>
            <person name="Zamora J."/>
            <person name="Farman M.L."/>
            <person name="Selker E.U."/>
            <person name="Salamov A."/>
            <person name="Shapiro H."/>
            <person name="Pangilinan J."/>
            <person name="Lindquist E."/>
            <person name="Lamers C."/>
            <person name="Grigoriev I.V."/>
            <person name="Geiser D.M."/>
            <person name="Covert S.F."/>
            <person name="Temporini E."/>
            <person name="Vanetten H.D."/>
        </authorList>
    </citation>
    <scope>NUCLEOTIDE SEQUENCE [LARGE SCALE GENOMIC DNA]</scope>
    <source>
        <strain evidence="4">ATCC MYA-4622 / CBS 123669 / FGSC 9596 / NRRL 45880 / 77-13-4</strain>
    </source>
</reference>
<dbReference type="AlphaFoldDB" id="C7YVJ3"/>
<name>C7YVJ3_FUSV7</name>
<dbReference type="HOGENOM" id="CLU_008976_0_0_1"/>
<proteinExistence type="predicted"/>
<dbReference type="Pfam" id="PF20253">
    <property type="entry name" value="DUF6604"/>
    <property type="match status" value="1"/>
</dbReference>
<dbReference type="RefSeq" id="XP_003049517.1">
    <property type="nucleotide sequence ID" value="XM_003049471.1"/>
</dbReference>
<keyword evidence="4" id="KW-1185">Reference proteome</keyword>
<evidence type="ECO:0000313" key="3">
    <source>
        <dbReference type="EMBL" id="EEU43804.1"/>
    </source>
</evidence>
<organism evidence="3 4">
    <name type="scientific">Fusarium vanettenii (strain ATCC MYA-4622 / CBS 123669 / FGSC 9596 / NRRL 45880 / 77-13-4)</name>
    <name type="common">Fusarium solani subsp. pisi</name>
    <dbReference type="NCBI Taxonomy" id="660122"/>
    <lineage>
        <taxon>Eukaryota</taxon>
        <taxon>Fungi</taxon>
        <taxon>Dikarya</taxon>
        <taxon>Ascomycota</taxon>
        <taxon>Pezizomycotina</taxon>
        <taxon>Sordariomycetes</taxon>
        <taxon>Hypocreomycetidae</taxon>
        <taxon>Hypocreales</taxon>
        <taxon>Nectriaceae</taxon>
        <taxon>Fusarium</taxon>
        <taxon>Fusarium solani species complex</taxon>
        <taxon>Fusarium vanettenii</taxon>
    </lineage>
</organism>
<gene>
    <name evidence="3" type="ORF">NECHADRAFT_30210</name>
</gene>
<feature type="compositionally biased region" description="Polar residues" evidence="1">
    <location>
        <begin position="1"/>
        <end position="12"/>
    </location>
</feature>
<dbReference type="GeneID" id="9677294"/>